<protein>
    <submittedName>
        <fullName evidence="1">Uncharacterized protein</fullName>
    </submittedName>
</protein>
<evidence type="ECO:0000313" key="2">
    <source>
        <dbReference type="Proteomes" id="UP000887013"/>
    </source>
</evidence>
<dbReference type="PANTHER" id="PTHR45913:SF19">
    <property type="entry name" value="LOW QUALITY PROTEIN: ZINC FINGER BED DOMAIN-CONTAINING PROTEIN 5-LIKE"/>
    <property type="match status" value="1"/>
</dbReference>
<organism evidence="1 2">
    <name type="scientific">Nephila pilipes</name>
    <name type="common">Giant wood spider</name>
    <name type="synonym">Nephila maculata</name>
    <dbReference type="NCBI Taxonomy" id="299642"/>
    <lineage>
        <taxon>Eukaryota</taxon>
        <taxon>Metazoa</taxon>
        <taxon>Ecdysozoa</taxon>
        <taxon>Arthropoda</taxon>
        <taxon>Chelicerata</taxon>
        <taxon>Arachnida</taxon>
        <taxon>Araneae</taxon>
        <taxon>Araneomorphae</taxon>
        <taxon>Entelegynae</taxon>
        <taxon>Araneoidea</taxon>
        <taxon>Nephilidae</taxon>
        <taxon>Nephila</taxon>
    </lineage>
</organism>
<comment type="caution">
    <text evidence="1">The sequence shown here is derived from an EMBL/GenBank/DDBJ whole genome shotgun (WGS) entry which is preliminary data.</text>
</comment>
<gene>
    <name evidence="1" type="ORF">NPIL_205611</name>
</gene>
<dbReference type="OrthoDB" id="6427599at2759"/>
<sequence length="105" mass="12321">MKLSNLKRHFETNRNQYKNKSIDSFENKDLNQSRKVMEDMRRGDNQRILETLHRVSLLIAKCSAVETIVEILIKPAAKIMAGLLIRDRVKRTFDRVSLSNNTIHR</sequence>
<dbReference type="AlphaFoldDB" id="A0A8X6NZ08"/>
<dbReference type="Proteomes" id="UP000887013">
    <property type="component" value="Unassembled WGS sequence"/>
</dbReference>
<reference evidence="1" key="1">
    <citation type="submission" date="2020-08" db="EMBL/GenBank/DDBJ databases">
        <title>Multicomponent nature underlies the extraordinary mechanical properties of spider dragline silk.</title>
        <authorList>
            <person name="Kono N."/>
            <person name="Nakamura H."/>
            <person name="Mori M."/>
            <person name="Yoshida Y."/>
            <person name="Ohtoshi R."/>
            <person name="Malay A.D."/>
            <person name="Moran D.A.P."/>
            <person name="Tomita M."/>
            <person name="Numata K."/>
            <person name="Arakawa K."/>
        </authorList>
    </citation>
    <scope>NUCLEOTIDE SEQUENCE</scope>
</reference>
<evidence type="ECO:0000313" key="1">
    <source>
        <dbReference type="EMBL" id="GFT41962.1"/>
    </source>
</evidence>
<keyword evidence="2" id="KW-1185">Reference proteome</keyword>
<dbReference type="EMBL" id="BMAW01063805">
    <property type="protein sequence ID" value="GFT41962.1"/>
    <property type="molecule type" value="Genomic_DNA"/>
</dbReference>
<proteinExistence type="predicted"/>
<dbReference type="PANTHER" id="PTHR45913">
    <property type="entry name" value="EPM2A-INTERACTING PROTEIN 1"/>
    <property type="match status" value="1"/>
</dbReference>
<accession>A0A8X6NZ08</accession>
<name>A0A8X6NZ08_NEPPI</name>